<reference evidence="1" key="1">
    <citation type="submission" date="2005-10" db="EMBL/GenBank/DDBJ databases">
        <authorList>
            <person name="Loftus B.J."/>
            <person name="Nene V.M."/>
            <person name="Hannick L.I."/>
            <person name="Bidwell S."/>
            <person name="Haas B."/>
            <person name="Amedeo P."/>
            <person name="Orvis J."/>
            <person name="Wortman J.R."/>
            <person name="White O.R."/>
            <person name="Salzberg S."/>
            <person name="Shumway M."/>
            <person name="Koo H."/>
            <person name="Zhao Y."/>
            <person name="Holmes M."/>
            <person name="Miller J."/>
            <person name="Schatz M."/>
            <person name="Pop M."/>
            <person name="Pai G."/>
            <person name="Utterback T."/>
            <person name="Rogers Y.-H."/>
            <person name="Kravitz S."/>
            <person name="Fraser C.M."/>
        </authorList>
    </citation>
    <scope>NUCLEOTIDE SEQUENCE</scope>
    <source>
        <strain evidence="1">Liverpool</strain>
    </source>
</reference>
<reference evidence="1" key="3">
    <citation type="submission" date="2012-09" db="EMBL/GenBank/DDBJ databases">
        <authorList>
            <consortium name="VectorBase"/>
        </authorList>
    </citation>
    <scope>NUCLEOTIDE SEQUENCE</scope>
    <source>
        <strain evidence="1">Liverpool</strain>
    </source>
</reference>
<protein>
    <submittedName>
        <fullName evidence="1">AAEL002315-PA</fullName>
    </submittedName>
</protein>
<proteinExistence type="predicted"/>
<gene>
    <name evidence="1" type="ORF">AaeL_AAEL002315</name>
</gene>
<dbReference type="HOGENOM" id="CLU_2924552_0_0_1"/>
<dbReference type="EMBL" id="CH477238">
    <property type="protein sequence ID" value="EAT46544.1"/>
    <property type="molecule type" value="Genomic_DNA"/>
</dbReference>
<sequence>MQSNEQEDFCEISQKCCRHFHGQDKQRKRLTHRTQPELNEKASEIRPPCFGDCCLTITRIR</sequence>
<reference evidence="1" key="2">
    <citation type="journal article" date="2007" name="Science">
        <title>Genome sequence of Aedes aegypti, a major arbovirus vector.</title>
        <authorList>
            <person name="Nene V."/>
            <person name="Wortman J.R."/>
            <person name="Lawson D."/>
            <person name="Haas B."/>
            <person name="Kodira C."/>
            <person name="Tu Z.J."/>
            <person name="Loftus B."/>
            <person name="Xi Z."/>
            <person name="Megy K."/>
            <person name="Grabherr M."/>
            <person name="Ren Q."/>
            <person name="Zdobnov E.M."/>
            <person name="Lobo N.F."/>
            <person name="Campbell K.S."/>
            <person name="Brown S.E."/>
            <person name="Bonaldo M.F."/>
            <person name="Zhu J."/>
            <person name="Sinkins S.P."/>
            <person name="Hogenkamp D.G."/>
            <person name="Amedeo P."/>
            <person name="Arensburger P."/>
            <person name="Atkinson P.W."/>
            <person name="Bidwell S."/>
            <person name="Biedler J."/>
            <person name="Birney E."/>
            <person name="Bruggner R.V."/>
            <person name="Costas J."/>
            <person name="Coy M.R."/>
            <person name="Crabtree J."/>
            <person name="Crawford M."/>
            <person name="Debruyn B."/>
            <person name="Decaprio D."/>
            <person name="Eiglmeier K."/>
            <person name="Eisenstadt E."/>
            <person name="El-Dorry H."/>
            <person name="Gelbart W.M."/>
            <person name="Gomes S.L."/>
            <person name="Hammond M."/>
            <person name="Hannick L.I."/>
            <person name="Hogan J.R."/>
            <person name="Holmes M.H."/>
            <person name="Jaffe D."/>
            <person name="Johnston J.S."/>
            <person name="Kennedy R.C."/>
            <person name="Koo H."/>
            <person name="Kravitz S."/>
            <person name="Kriventseva E.V."/>
            <person name="Kulp D."/>
            <person name="Labutti K."/>
            <person name="Lee E."/>
            <person name="Li S."/>
            <person name="Lovin D.D."/>
            <person name="Mao C."/>
            <person name="Mauceli E."/>
            <person name="Menck C.F."/>
            <person name="Miller J.R."/>
            <person name="Montgomery P."/>
            <person name="Mori A."/>
            <person name="Nascimento A.L."/>
            <person name="Naveira H.F."/>
            <person name="Nusbaum C."/>
            <person name="O'leary S."/>
            <person name="Orvis J."/>
            <person name="Pertea M."/>
            <person name="Quesneville H."/>
            <person name="Reidenbach K.R."/>
            <person name="Rogers Y.H."/>
            <person name="Roth C.W."/>
            <person name="Schneider J.R."/>
            <person name="Schatz M."/>
            <person name="Shumway M."/>
            <person name="Stanke M."/>
            <person name="Stinson E.O."/>
            <person name="Tubio J.M."/>
            <person name="Vanzee J.P."/>
            <person name="Verjovski-Almeida S."/>
            <person name="Werner D."/>
            <person name="White O."/>
            <person name="Wyder S."/>
            <person name="Zeng Q."/>
            <person name="Zhao Q."/>
            <person name="Zhao Y."/>
            <person name="Hill C.A."/>
            <person name="Raikhel A.S."/>
            <person name="Soares M.B."/>
            <person name="Knudson D.L."/>
            <person name="Lee N.H."/>
            <person name="Galagan J."/>
            <person name="Salzberg S.L."/>
            <person name="Paulsen I.T."/>
            <person name="Dimopoulos G."/>
            <person name="Collins F.H."/>
            <person name="Birren B."/>
            <person name="Fraser-Liggett C.M."/>
            <person name="Severson D.W."/>
        </authorList>
    </citation>
    <scope>NUCLEOTIDE SEQUENCE [LARGE SCALE GENOMIC DNA]</scope>
    <source>
        <strain evidence="1">Liverpool</strain>
    </source>
</reference>
<accession>Q17IL6</accession>
<evidence type="ECO:0000313" key="2">
    <source>
        <dbReference type="Proteomes" id="UP000682892"/>
    </source>
</evidence>
<dbReference type="Proteomes" id="UP000682892">
    <property type="component" value="Chromosome 2"/>
</dbReference>
<name>Q17IL6_AEDAE</name>
<organism evidence="1 2">
    <name type="scientific">Aedes aegypti</name>
    <name type="common">Yellowfever mosquito</name>
    <name type="synonym">Culex aegypti</name>
    <dbReference type="NCBI Taxonomy" id="7159"/>
    <lineage>
        <taxon>Eukaryota</taxon>
        <taxon>Metazoa</taxon>
        <taxon>Ecdysozoa</taxon>
        <taxon>Arthropoda</taxon>
        <taxon>Hexapoda</taxon>
        <taxon>Insecta</taxon>
        <taxon>Pterygota</taxon>
        <taxon>Neoptera</taxon>
        <taxon>Endopterygota</taxon>
        <taxon>Diptera</taxon>
        <taxon>Nematocera</taxon>
        <taxon>Culicoidea</taxon>
        <taxon>Culicidae</taxon>
        <taxon>Culicinae</taxon>
        <taxon>Aedini</taxon>
        <taxon>Aedes</taxon>
        <taxon>Stegomyia</taxon>
    </lineage>
</organism>
<dbReference type="AlphaFoldDB" id="Q17IL6"/>
<evidence type="ECO:0000313" key="1">
    <source>
        <dbReference type="EMBL" id="EAT46544.1"/>
    </source>
</evidence>
<dbReference type="PaxDb" id="7159-AAEL002315-PA"/>